<organism evidence="2 3">
    <name type="scientific">Trapa natans</name>
    <name type="common">Water chestnut</name>
    <dbReference type="NCBI Taxonomy" id="22666"/>
    <lineage>
        <taxon>Eukaryota</taxon>
        <taxon>Viridiplantae</taxon>
        <taxon>Streptophyta</taxon>
        <taxon>Embryophyta</taxon>
        <taxon>Tracheophyta</taxon>
        <taxon>Spermatophyta</taxon>
        <taxon>Magnoliopsida</taxon>
        <taxon>eudicotyledons</taxon>
        <taxon>Gunneridae</taxon>
        <taxon>Pentapetalae</taxon>
        <taxon>rosids</taxon>
        <taxon>malvids</taxon>
        <taxon>Myrtales</taxon>
        <taxon>Lythraceae</taxon>
        <taxon>Trapa</taxon>
    </lineage>
</organism>
<name>A0AAN7M984_TRANT</name>
<evidence type="ECO:0000256" key="1">
    <source>
        <dbReference type="SAM" id="MobiDB-lite"/>
    </source>
</evidence>
<dbReference type="AlphaFoldDB" id="A0AAN7M984"/>
<sequence length="108" mass="12762">MKKMDGIKEMQRQMQMQMQEENLKKPPLSLCQPRRTVQWVRIKDRSADKKGQELDSSNSRESWPVSADVILRTDMAEQYPCHFDLLFFVFVCNAASIWCKLMPDAHKR</sequence>
<feature type="compositionally biased region" description="Basic and acidic residues" evidence="1">
    <location>
        <begin position="42"/>
        <end position="53"/>
    </location>
</feature>
<evidence type="ECO:0000313" key="3">
    <source>
        <dbReference type="Proteomes" id="UP001346149"/>
    </source>
</evidence>
<dbReference type="EMBL" id="JAXQNO010000007">
    <property type="protein sequence ID" value="KAK4793972.1"/>
    <property type="molecule type" value="Genomic_DNA"/>
</dbReference>
<proteinExistence type="predicted"/>
<gene>
    <name evidence="2" type="ORF">SAY86_011966</name>
</gene>
<keyword evidence="3" id="KW-1185">Reference proteome</keyword>
<comment type="caution">
    <text evidence="2">The sequence shown here is derived from an EMBL/GenBank/DDBJ whole genome shotgun (WGS) entry which is preliminary data.</text>
</comment>
<reference evidence="2 3" key="1">
    <citation type="journal article" date="2023" name="Hortic Res">
        <title>Pangenome of water caltrop reveals structural variations and asymmetric subgenome divergence after allopolyploidization.</title>
        <authorList>
            <person name="Zhang X."/>
            <person name="Chen Y."/>
            <person name="Wang L."/>
            <person name="Yuan Y."/>
            <person name="Fang M."/>
            <person name="Shi L."/>
            <person name="Lu R."/>
            <person name="Comes H.P."/>
            <person name="Ma Y."/>
            <person name="Chen Y."/>
            <person name="Huang G."/>
            <person name="Zhou Y."/>
            <person name="Zheng Z."/>
            <person name="Qiu Y."/>
        </authorList>
    </citation>
    <scope>NUCLEOTIDE SEQUENCE [LARGE SCALE GENOMIC DNA]</scope>
    <source>
        <strain evidence="2">F231</strain>
    </source>
</reference>
<evidence type="ECO:0000313" key="2">
    <source>
        <dbReference type="EMBL" id="KAK4793972.1"/>
    </source>
</evidence>
<feature type="region of interest" description="Disordered" evidence="1">
    <location>
        <begin position="42"/>
        <end position="61"/>
    </location>
</feature>
<dbReference type="Proteomes" id="UP001346149">
    <property type="component" value="Unassembled WGS sequence"/>
</dbReference>
<protein>
    <submittedName>
        <fullName evidence="2">Uncharacterized protein</fullName>
    </submittedName>
</protein>
<accession>A0AAN7M984</accession>
<feature type="compositionally biased region" description="Basic and acidic residues" evidence="1">
    <location>
        <begin position="1"/>
        <end position="11"/>
    </location>
</feature>
<feature type="region of interest" description="Disordered" evidence="1">
    <location>
        <begin position="1"/>
        <end position="27"/>
    </location>
</feature>